<dbReference type="EMBL" id="AODD01000029">
    <property type="protein sequence ID" value="EUJ20668.1"/>
    <property type="molecule type" value="Genomic_DNA"/>
</dbReference>
<evidence type="ECO:0000313" key="3">
    <source>
        <dbReference type="EMBL" id="EUJ20668.1"/>
    </source>
</evidence>
<dbReference type="RefSeq" id="WP_051998657.1">
    <property type="nucleotide sequence ID" value="NZ_AODD01000029.1"/>
</dbReference>
<dbReference type="Pfam" id="PF16403">
    <property type="entry name" value="Bact_surface_Ig-like"/>
    <property type="match status" value="3"/>
</dbReference>
<dbReference type="PANTHER" id="PTHR24273:SF32">
    <property type="entry name" value="HYALIN"/>
    <property type="match status" value="1"/>
</dbReference>
<dbReference type="InterPro" id="IPR046776">
    <property type="entry name" value="Pectate_lyase_5"/>
</dbReference>
<feature type="compositionally biased region" description="Polar residues" evidence="1">
    <location>
        <begin position="389"/>
        <end position="403"/>
    </location>
</feature>
<dbReference type="Pfam" id="PF20585">
    <property type="entry name" value="Pectate_lyase_5"/>
    <property type="match status" value="1"/>
</dbReference>
<reference evidence="3 4" key="1">
    <citation type="journal article" date="2014" name="Int. J. Syst. Evol. Microbiol.">
        <title>Listeria floridensis sp. nov., Listeria aquatica sp. nov., Listeria cornellensis sp. nov., Listeria riparia sp. nov. and Listeria grandensis sp. nov., from agricultural and natural environments.</title>
        <authorList>
            <person name="den Bakker H.C."/>
            <person name="Warchocki S."/>
            <person name="Wright E.M."/>
            <person name="Allred A.F."/>
            <person name="Ahlstrom C."/>
            <person name="Manuel C.S."/>
            <person name="Stasiewicz M.J."/>
            <person name="Burrell A."/>
            <person name="Roof S."/>
            <person name="Strawn L."/>
            <person name="Fortes E.D."/>
            <person name="Nightingale K.K."/>
            <person name="Kephart D."/>
            <person name="Wiedmann M."/>
        </authorList>
    </citation>
    <scope>NUCLEOTIDE SEQUENCE [LARGE SCALE GENOMIC DNA]</scope>
    <source>
        <strain evidence="4">FSL F6-971</strain>
    </source>
</reference>
<feature type="domain" description="Pesticidal crystal protein Cry22Aa Ig-like" evidence="2">
    <location>
        <begin position="515"/>
        <end position="582"/>
    </location>
</feature>
<feature type="domain" description="Pesticidal crystal protein Cry22Aa Ig-like" evidence="2">
    <location>
        <begin position="593"/>
        <end position="660"/>
    </location>
</feature>
<keyword evidence="4" id="KW-1185">Reference proteome</keyword>
<dbReference type="InterPro" id="IPR032179">
    <property type="entry name" value="Cry22Aa_Ig-like"/>
</dbReference>
<gene>
    <name evidence="3" type="ORF">PGRAN_14677</name>
</gene>
<dbReference type="OrthoDB" id="2364102at2"/>
<feature type="region of interest" description="Disordered" evidence="1">
    <location>
        <begin position="373"/>
        <end position="403"/>
    </location>
</feature>
<sequence>MKSIFKMMLIVLVIISQMQVSIPNAEAVSKGKVDAKTISVTNFEELKKALQDMTIDSISVESDIRFSEDIKLPWRNVTINGNADKGVVIDAGKYTIRAEEKYTEANRTLMMENMKVLGMRAADYKFIAANHGWDVVFQDMNYNGPQLVKASNGTVSFGGQNKVKTLYENATVRHVIFMADSRYEGIAADGAKRAAFGFDGDYVGGRAVGKVRVEQGADVTIAIAPQDTGGLYYFPAFDGKVYDIDVAEKAVLNIDASGTALGFAARGAYYSTPTVNVQKDAKVVLAGRGGGEYPTINLQEASVINVHPGAEFMVSGNSVKGVVTSVGGSRIKLDNPKSYDIKNKKPQAPLFFNTKNTMLQVEDASVMTWTKTGGEYDRDPDNNWEKNETTTTIEGSSSKNTESTNAALEAEFQMLDYGRISGSGEASSNEKPVIHAEDKTIKVGATFDPMEGVTADDAEDGDLTADIKIVRNEVNPNVPGVYEVEYSVTDSDGNTTKKTIKVTVTSNEKPVIHAEDKTIKVGATFDPMEGVTADDAEDGDLTADIKIVRNEVNPNVPGVYEVEYSVTDSDGNTTKKTIKVTVTSNEKPVINAEDKTIEVGDTFDPKAGVTAQDAEDGDITKDIKILKNEVNPNVPGVYEVEYSVTDSDGNTTTKIIKVTVIQKEVYLLTADEYEMYEDYITGTNSANIVKVQLVVDGVVQNTTGTSGRKL</sequence>
<feature type="compositionally biased region" description="Basic and acidic residues" evidence="1">
    <location>
        <begin position="374"/>
        <end position="388"/>
    </location>
</feature>
<feature type="domain" description="Pesticidal crystal protein Cry22Aa Ig-like" evidence="2">
    <location>
        <begin position="437"/>
        <end position="504"/>
    </location>
</feature>
<accession>W7BL39</accession>
<proteinExistence type="predicted"/>
<protein>
    <submittedName>
        <fullName evidence="3">Putative peptidoglycan linked protein</fullName>
    </submittedName>
</protein>
<dbReference type="AlphaFoldDB" id="W7BL39"/>
<dbReference type="PANTHER" id="PTHR24273">
    <property type="entry name" value="FI04643P-RELATED"/>
    <property type="match status" value="1"/>
</dbReference>
<dbReference type="Gene3D" id="2.60.40.10">
    <property type="entry name" value="Immunoglobulins"/>
    <property type="match status" value="3"/>
</dbReference>
<dbReference type="Proteomes" id="UP000019253">
    <property type="component" value="Unassembled WGS sequence"/>
</dbReference>
<dbReference type="InterPro" id="IPR013783">
    <property type="entry name" value="Ig-like_fold"/>
</dbReference>
<evidence type="ECO:0000313" key="4">
    <source>
        <dbReference type="Proteomes" id="UP000019253"/>
    </source>
</evidence>
<organism evidence="3 4">
    <name type="scientific">Listeria grandensis FSL F6-0971</name>
    <dbReference type="NCBI Taxonomy" id="1265819"/>
    <lineage>
        <taxon>Bacteria</taxon>
        <taxon>Bacillati</taxon>
        <taxon>Bacillota</taxon>
        <taxon>Bacilli</taxon>
        <taxon>Bacillales</taxon>
        <taxon>Listeriaceae</taxon>
        <taxon>Listeria</taxon>
    </lineage>
</organism>
<feature type="non-terminal residue" evidence="3">
    <location>
        <position position="710"/>
    </location>
</feature>
<comment type="caution">
    <text evidence="3">The sequence shown here is derived from an EMBL/GenBank/DDBJ whole genome shotgun (WGS) entry which is preliminary data.</text>
</comment>
<evidence type="ECO:0000259" key="2">
    <source>
        <dbReference type="Pfam" id="PF16403"/>
    </source>
</evidence>
<dbReference type="STRING" id="1265819.PGRAN_14677"/>
<evidence type="ECO:0000256" key="1">
    <source>
        <dbReference type="SAM" id="MobiDB-lite"/>
    </source>
</evidence>
<name>W7BL39_9LIST</name>